<reference evidence="10 11" key="1">
    <citation type="submission" date="2017-10" db="EMBL/GenBank/DDBJ databases">
        <title>Bacillus sp. nov., a halophilic bacterium isolated from a Yangshapao Lake.</title>
        <authorList>
            <person name="Wang H."/>
        </authorList>
    </citation>
    <scope>NUCLEOTIDE SEQUENCE [LARGE SCALE GENOMIC DNA]</scope>
    <source>
        <strain evidence="10 11">YSP-3</strain>
    </source>
</reference>
<dbReference type="Proteomes" id="UP000248066">
    <property type="component" value="Unassembled WGS sequence"/>
</dbReference>
<feature type="transmembrane region" description="Helical" evidence="8">
    <location>
        <begin position="191"/>
        <end position="213"/>
    </location>
</feature>
<evidence type="ECO:0000256" key="2">
    <source>
        <dbReference type="ARBA" id="ARBA00022448"/>
    </source>
</evidence>
<dbReference type="PANTHER" id="PTHR43357:SF4">
    <property type="entry name" value="INNER MEMBRANE ABC TRANSPORTER PERMEASE PROTEIN YDCV"/>
    <property type="match status" value="1"/>
</dbReference>
<evidence type="ECO:0000256" key="7">
    <source>
        <dbReference type="ARBA" id="ARBA00023136"/>
    </source>
</evidence>
<dbReference type="GO" id="GO:0055085">
    <property type="term" value="P:transmembrane transport"/>
    <property type="evidence" value="ECO:0007669"/>
    <property type="project" value="InterPro"/>
</dbReference>
<dbReference type="RefSeq" id="WP_110516162.1">
    <property type="nucleotide sequence ID" value="NZ_PDOF01000001.1"/>
</dbReference>
<feature type="transmembrane region" description="Helical" evidence="8">
    <location>
        <begin position="233"/>
        <end position="260"/>
    </location>
</feature>
<accession>A0A2W0H8K3</accession>
<keyword evidence="5 8" id="KW-0812">Transmembrane</keyword>
<proteinExistence type="inferred from homology"/>
<evidence type="ECO:0000256" key="8">
    <source>
        <dbReference type="RuleBase" id="RU363032"/>
    </source>
</evidence>
<dbReference type="SUPFAM" id="SSF161098">
    <property type="entry name" value="MetI-like"/>
    <property type="match status" value="1"/>
</dbReference>
<dbReference type="PANTHER" id="PTHR43357">
    <property type="entry name" value="INNER MEMBRANE ABC TRANSPORTER PERMEASE PROTEIN YDCV"/>
    <property type="match status" value="1"/>
</dbReference>
<evidence type="ECO:0000313" key="11">
    <source>
        <dbReference type="Proteomes" id="UP000248066"/>
    </source>
</evidence>
<name>A0A2W0H8K3_9BACI</name>
<dbReference type="Gene3D" id="1.10.3720.10">
    <property type="entry name" value="MetI-like"/>
    <property type="match status" value="1"/>
</dbReference>
<sequence>MKTVKNILRPAGAVLFLLIFAGPILLLFLQSVSSPWRFGTLFPGDVNFSGWGHVLSDPVLQNALWVTVSIGVAVTFINLLIAIPAARVLASSEFRGKSMVDIILFMPILVPVIAVAMGLHLALIRLGLDDSWTGVVLVHLIPTVPYSIRIFRAGFERLGKMWVEQGRTLGSGTWQTFRLIELPQLASSLRAAVFLTLVISLSQYVLTVIIGGGRVVTLPMLYYPYVSGGSDTILAAFSILFAVVPLTGVLVMEAVMRLLVPYRFYRN</sequence>
<evidence type="ECO:0000256" key="5">
    <source>
        <dbReference type="ARBA" id="ARBA00022692"/>
    </source>
</evidence>
<evidence type="ECO:0000256" key="3">
    <source>
        <dbReference type="ARBA" id="ARBA00022475"/>
    </source>
</evidence>
<comment type="subcellular location">
    <subcellularLocation>
        <location evidence="1">Cell inner membrane</location>
        <topology evidence="1">Multi-pass membrane protein</topology>
    </subcellularLocation>
    <subcellularLocation>
        <location evidence="8">Cell membrane</location>
        <topology evidence="8">Multi-pass membrane protein</topology>
    </subcellularLocation>
</comment>
<dbReference type="CDD" id="cd06261">
    <property type="entry name" value="TM_PBP2"/>
    <property type="match status" value="1"/>
</dbReference>
<dbReference type="PROSITE" id="PS50928">
    <property type="entry name" value="ABC_TM1"/>
    <property type="match status" value="1"/>
</dbReference>
<feature type="domain" description="ABC transmembrane type-1" evidence="9">
    <location>
        <begin position="64"/>
        <end position="252"/>
    </location>
</feature>
<comment type="caution">
    <text evidence="10">The sequence shown here is derived from an EMBL/GenBank/DDBJ whole genome shotgun (WGS) entry which is preliminary data.</text>
</comment>
<dbReference type="AlphaFoldDB" id="A0A2W0H8K3"/>
<dbReference type="InterPro" id="IPR035906">
    <property type="entry name" value="MetI-like_sf"/>
</dbReference>
<dbReference type="Pfam" id="PF00528">
    <property type="entry name" value="BPD_transp_1"/>
    <property type="match status" value="1"/>
</dbReference>
<evidence type="ECO:0000256" key="4">
    <source>
        <dbReference type="ARBA" id="ARBA00022519"/>
    </source>
</evidence>
<keyword evidence="4" id="KW-0997">Cell inner membrane</keyword>
<evidence type="ECO:0000259" key="9">
    <source>
        <dbReference type="PROSITE" id="PS50928"/>
    </source>
</evidence>
<feature type="transmembrane region" description="Helical" evidence="8">
    <location>
        <begin position="12"/>
        <end position="32"/>
    </location>
</feature>
<feature type="transmembrane region" description="Helical" evidence="8">
    <location>
        <begin position="102"/>
        <end position="126"/>
    </location>
</feature>
<feature type="transmembrane region" description="Helical" evidence="8">
    <location>
        <begin position="63"/>
        <end position="90"/>
    </location>
</feature>
<comment type="similarity">
    <text evidence="8">Belongs to the binding-protein-dependent transport system permease family.</text>
</comment>
<evidence type="ECO:0000313" key="10">
    <source>
        <dbReference type="EMBL" id="PYZ97261.1"/>
    </source>
</evidence>
<keyword evidence="2 8" id="KW-0813">Transport</keyword>
<dbReference type="OrthoDB" id="9782004at2"/>
<keyword evidence="3" id="KW-1003">Cell membrane</keyword>
<evidence type="ECO:0000256" key="6">
    <source>
        <dbReference type="ARBA" id="ARBA00022989"/>
    </source>
</evidence>
<keyword evidence="7 8" id="KW-0472">Membrane</keyword>
<evidence type="ECO:0000256" key="1">
    <source>
        <dbReference type="ARBA" id="ARBA00004429"/>
    </source>
</evidence>
<dbReference type="GO" id="GO:0005886">
    <property type="term" value="C:plasma membrane"/>
    <property type="evidence" value="ECO:0007669"/>
    <property type="project" value="UniProtKB-SubCell"/>
</dbReference>
<keyword evidence="11" id="KW-1185">Reference proteome</keyword>
<gene>
    <name evidence="10" type="ORF">CR205_01250</name>
</gene>
<protein>
    <submittedName>
        <fullName evidence="10">ABC transporter permease</fullName>
    </submittedName>
</protein>
<dbReference type="EMBL" id="PDOF01000001">
    <property type="protein sequence ID" value="PYZ97261.1"/>
    <property type="molecule type" value="Genomic_DNA"/>
</dbReference>
<keyword evidence="6 8" id="KW-1133">Transmembrane helix</keyword>
<organism evidence="10 11">
    <name type="scientific">Alteribacter lacisalsi</name>
    <dbReference type="NCBI Taxonomy" id="2045244"/>
    <lineage>
        <taxon>Bacteria</taxon>
        <taxon>Bacillati</taxon>
        <taxon>Bacillota</taxon>
        <taxon>Bacilli</taxon>
        <taxon>Bacillales</taxon>
        <taxon>Bacillaceae</taxon>
        <taxon>Alteribacter</taxon>
    </lineage>
</organism>
<feature type="transmembrane region" description="Helical" evidence="8">
    <location>
        <begin position="132"/>
        <end position="151"/>
    </location>
</feature>
<dbReference type="InterPro" id="IPR000515">
    <property type="entry name" value="MetI-like"/>
</dbReference>